<sequence>MLSFYFLTPKRYFFFRIASNLEMKKGSKNAKRKLKRYGIISKKVSEESESDDFDEFGRPNYHLPPPIPLAKFEELIPEFLQCMTSVLHLRNENALEEGYKLSWSIPFKKKMGVRAKKKGMSALAELIEYNVFEEYKGILTNPLANPNTIYAQARLLVYRYIITMVMKDPYGANAELTREEYKLSREELTRAGKLLHKEGGMESMHDPLLWSFIPKSFHHEIDTNFSGIGDWLA</sequence>
<evidence type="ECO:0000313" key="1">
    <source>
        <dbReference type="EMBL" id="QBK92280.1"/>
    </source>
</evidence>
<accession>A0A481ZAT4</accession>
<protein>
    <submittedName>
        <fullName evidence="1">Uncharacterized protein</fullName>
    </submittedName>
</protein>
<reference evidence="1" key="1">
    <citation type="journal article" date="2019" name="MBio">
        <title>Virus Genomes from Deep Sea Sediments Expand the Ocean Megavirome and Support Independent Origins of Viral Gigantism.</title>
        <authorList>
            <person name="Backstrom D."/>
            <person name="Yutin N."/>
            <person name="Jorgensen S.L."/>
            <person name="Dharamshi J."/>
            <person name="Homa F."/>
            <person name="Zaremba-Niedwiedzka K."/>
            <person name="Spang A."/>
            <person name="Wolf Y.I."/>
            <person name="Koonin E.V."/>
            <person name="Ettema T.J."/>
        </authorList>
    </citation>
    <scope>NUCLEOTIDE SEQUENCE</scope>
</reference>
<dbReference type="EMBL" id="MK500572">
    <property type="protein sequence ID" value="QBK92280.1"/>
    <property type="molecule type" value="Genomic_DNA"/>
</dbReference>
<name>A0A481ZAT4_9VIRU</name>
<gene>
    <name evidence="1" type="ORF">LCPAC304_06270</name>
</gene>
<organism evidence="1">
    <name type="scientific">Pithovirus LCPAC304</name>
    <dbReference type="NCBI Taxonomy" id="2506594"/>
    <lineage>
        <taxon>Viruses</taxon>
        <taxon>Pithoviruses</taxon>
    </lineage>
</organism>
<proteinExistence type="predicted"/>